<reference evidence="1 2" key="1">
    <citation type="submission" date="2014-04" db="EMBL/GenBank/DDBJ databases">
        <authorList>
            <consortium name="DOE Joint Genome Institute"/>
            <person name="Kuo A."/>
            <person name="Kohler A."/>
            <person name="Costa M.D."/>
            <person name="Nagy L.G."/>
            <person name="Floudas D."/>
            <person name="Copeland A."/>
            <person name="Barry K.W."/>
            <person name="Cichocki N."/>
            <person name="Veneault-Fourrey C."/>
            <person name="LaButti K."/>
            <person name="Lindquist E.A."/>
            <person name="Lipzen A."/>
            <person name="Lundell T."/>
            <person name="Morin E."/>
            <person name="Murat C."/>
            <person name="Sun H."/>
            <person name="Tunlid A."/>
            <person name="Henrissat B."/>
            <person name="Grigoriev I.V."/>
            <person name="Hibbett D.S."/>
            <person name="Martin F."/>
            <person name="Nordberg H.P."/>
            <person name="Cantor M.N."/>
            <person name="Hua S.X."/>
        </authorList>
    </citation>
    <scope>NUCLEOTIDE SEQUENCE [LARGE SCALE GENOMIC DNA]</scope>
    <source>
        <strain evidence="1 2">441</strain>
    </source>
</reference>
<protein>
    <submittedName>
        <fullName evidence="1">Uncharacterized protein</fullName>
    </submittedName>
</protein>
<reference evidence="2" key="2">
    <citation type="submission" date="2015-01" db="EMBL/GenBank/DDBJ databases">
        <title>Evolutionary Origins and Diversification of the Mycorrhizal Mutualists.</title>
        <authorList>
            <consortium name="DOE Joint Genome Institute"/>
            <consortium name="Mycorrhizal Genomics Consortium"/>
            <person name="Kohler A."/>
            <person name="Kuo A."/>
            <person name="Nagy L.G."/>
            <person name="Floudas D."/>
            <person name="Copeland A."/>
            <person name="Barry K.W."/>
            <person name="Cichocki N."/>
            <person name="Veneault-Fourrey C."/>
            <person name="LaButti K."/>
            <person name="Lindquist E.A."/>
            <person name="Lipzen A."/>
            <person name="Lundell T."/>
            <person name="Morin E."/>
            <person name="Murat C."/>
            <person name="Riley R."/>
            <person name="Ohm R."/>
            <person name="Sun H."/>
            <person name="Tunlid A."/>
            <person name="Henrissat B."/>
            <person name="Grigoriev I.V."/>
            <person name="Hibbett D.S."/>
            <person name="Martin F."/>
        </authorList>
    </citation>
    <scope>NUCLEOTIDE SEQUENCE [LARGE SCALE GENOMIC DNA]</scope>
    <source>
        <strain evidence="2">441</strain>
    </source>
</reference>
<feature type="non-terminal residue" evidence="1">
    <location>
        <position position="1"/>
    </location>
</feature>
<keyword evidence="2" id="KW-1185">Reference proteome</keyword>
<dbReference type="HOGENOM" id="CLU_160158_0_0_1"/>
<gene>
    <name evidence="1" type="ORF">PISMIDRAFT_83704</name>
</gene>
<dbReference type="OrthoDB" id="3239511at2759"/>
<evidence type="ECO:0000313" key="2">
    <source>
        <dbReference type="Proteomes" id="UP000054018"/>
    </source>
</evidence>
<proteinExistence type="predicted"/>
<name>A0A0D0A4E0_9AGAM</name>
<evidence type="ECO:0000313" key="1">
    <source>
        <dbReference type="EMBL" id="KIK26903.1"/>
    </source>
</evidence>
<dbReference type="EMBL" id="KN833699">
    <property type="protein sequence ID" value="KIK26903.1"/>
    <property type="molecule type" value="Genomic_DNA"/>
</dbReference>
<dbReference type="Proteomes" id="UP000054018">
    <property type="component" value="Unassembled WGS sequence"/>
</dbReference>
<accession>A0A0D0A4E0</accession>
<organism evidence="1 2">
    <name type="scientific">Pisolithus microcarpus 441</name>
    <dbReference type="NCBI Taxonomy" id="765257"/>
    <lineage>
        <taxon>Eukaryota</taxon>
        <taxon>Fungi</taxon>
        <taxon>Dikarya</taxon>
        <taxon>Basidiomycota</taxon>
        <taxon>Agaricomycotina</taxon>
        <taxon>Agaricomycetes</taxon>
        <taxon>Agaricomycetidae</taxon>
        <taxon>Boletales</taxon>
        <taxon>Sclerodermatineae</taxon>
        <taxon>Pisolithaceae</taxon>
        <taxon>Pisolithus</taxon>
    </lineage>
</organism>
<sequence length="89" mass="9858">SSSEQQLTDFKTEFHTHSNCPSLFQSQEEFGQCAFPAMARDTQPWCPFIEEGDYTFAEIALQAGLSASHINGLLMLITCINQGKAKVTL</sequence>
<dbReference type="AlphaFoldDB" id="A0A0D0A4E0"/>
<feature type="non-terminal residue" evidence="1">
    <location>
        <position position="89"/>
    </location>
</feature>